<dbReference type="Pfam" id="PF22022">
    <property type="entry name" value="Phage_int_M"/>
    <property type="match status" value="1"/>
</dbReference>
<evidence type="ECO:0000256" key="1">
    <source>
        <dbReference type="ARBA" id="ARBA00023125"/>
    </source>
</evidence>
<accession>A0AAN4TNC1</accession>
<dbReference type="GO" id="GO:0003677">
    <property type="term" value="F:DNA binding"/>
    <property type="evidence" value="ECO:0007669"/>
    <property type="project" value="UniProtKB-KW"/>
</dbReference>
<proteinExistence type="predicted"/>
<feature type="domain" description="Phage integrase central" evidence="2">
    <location>
        <begin position="19"/>
        <end position="75"/>
    </location>
</feature>
<dbReference type="Gene3D" id="1.10.150.130">
    <property type="match status" value="1"/>
</dbReference>
<dbReference type="Proteomes" id="UP000248291">
    <property type="component" value="Unassembled WGS sequence"/>
</dbReference>
<evidence type="ECO:0000259" key="2">
    <source>
        <dbReference type="Pfam" id="PF22022"/>
    </source>
</evidence>
<reference evidence="3 4" key="1">
    <citation type="submission" date="2018-04" db="EMBL/GenBank/DDBJ databases">
        <title>Draft genome sequence of Pseudomonas syringae pv. actinidiae biovar 3 strains isolated from kiwifruit in Kagawa prefecture.</title>
        <authorList>
            <person name="Tabuchi M."/>
            <person name="Saito M."/>
            <person name="Fujiwara S."/>
            <person name="Sasa N."/>
            <person name="Akimitsu K."/>
            <person name="Gomi K."/>
            <person name="Konishi-Sugita S."/>
            <person name="Hamano K."/>
            <person name="Kataoka I."/>
        </authorList>
    </citation>
    <scope>NUCLEOTIDE SEQUENCE [LARGE SCALE GENOMIC DNA]</scope>
    <source>
        <strain evidence="3 4">MAFF212211</strain>
    </source>
</reference>
<dbReference type="InterPro" id="IPR053876">
    <property type="entry name" value="Phage_int_M"/>
</dbReference>
<protein>
    <submittedName>
        <fullName evidence="3">Integrase</fullName>
    </submittedName>
</protein>
<organism evidence="3 4">
    <name type="scientific">Pseudomonas syringae pv. actinidiae</name>
    <dbReference type="NCBI Taxonomy" id="103796"/>
    <lineage>
        <taxon>Bacteria</taxon>
        <taxon>Pseudomonadati</taxon>
        <taxon>Pseudomonadota</taxon>
        <taxon>Gammaproteobacteria</taxon>
        <taxon>Pseudomonadales</taxon>
        <taxon>Pseudomonadaceae</taxon>
        <taxon>Pseudomonas</taxon>
        <taxon>Pseudomonas syringae</taxon>
    </lineage>
</organism>
<name>A0AAN4TNC1_PSESF</name>
<dbReference type="InterPro" id="IPR010998">
    <property type="entry name" value="Integrase_recombinase_N"/>
</dbReference>
<keyword evidence="1" id="KW-0238">DNA-binding</keyword>
<evidence type="ECO:0000313" key="4">
    <source>
        <dbReference type="Proteomes" id="UP000248291"/>
    </source>
</evidence>
<dbReference type="EMBL" id="BGKA01000240">
    <property type="protein sequence ID" value="GBH19998.1"/>
    <property type="molecule type" value="Genomic_DNA"/>
</dbReference>
<dbReference type="AlphaFoldDB" id="A0AAN4TNC1"/>
<sequence length="76" mass="8757">MVTKQARKAAEAQAANDTFETLAREWHASRIGGWDAGTAKRLMCALERHVFPTFGQRRYTGILFMEWMELLRGLEQ</sequence>
<comment type="caution">
    <text evidence="3">The sequence shown here is derived from an EMBL/GenBank/DDBJ whole genome shotgun (WGS) entry which is preliminary data.</text>
</comment>
<evidence type="ECO:0000313" key="3">
    <source>
        <dbReference type="EMBL" id="GBH19998.1"/>
    </source>
</evidence>
<gene>
    <name evidence="3" type="ORF">KPSA3_06018</name>
</gene>